<reference evidence="2 4" key="2">
    <citation type="journal article" date="2018" name="Plant J.">
        <title>The Physcomitrella patens chromosome-scale assembly reveals moss genome structure and evolution.</title>
        <authorList>
            <person name="Lang D."/>
            <person name="Ullrich K.K."/>
            <person name="Murat F."/>
            <person name="Fuchs J."/>
            <person name="Jenkins J."/>
            <person name="Haas F.B."/>
            <person name="Piednoel M."/>
            <person name="Gundlach H."/>
            <person name="Van Bel M."/>
            <person name="Meyberg R."/>
            <person name="Vives C."/>
            <person name="Morata J."/>
            <person name="Symeonidi A."/>
            <person name="Hiss M."/>
            <person name="Muchero W."/>
            <person name="Kamisugi Y."/>
            <person name="Saleh O."/>
            <person name="Blanc G."/>
            <person name="Decker E.L."/>
            <person name="van Gessel N."/>
            <person name="Grimwood J."/>
            <person name="Hayes R.D."/>
            <person name="Graham S.W."/>
            <person name="Gunter L.E."/>
            <person name="McDaniel S.F."/>
            <person name="Hoernstein S.N.W."/>
            <person name="Larsson A."/>
            <person name="Li F.W."/>
            <person name="Perroud P.F."/>
            <person name="Phillips J."/>
            <person name="Ranjan P."/>
            <person name="Rokshar D.S."/>
            <person name="Rothfels C.J."/>
            <person name="Schneider L."/>
            <person name="Shu S."/>
            <person name="Stevenson D.W."/>
            <person name="Thummler F."/>
            <person name="Tillich M."/>
            <person name="Villarreal Aguilar J.C."/>
            <person name="Widiez T."/>
            <person name="Wong G.K."/>
            <person name="Wymore A."/>
            <person name="Zhang Y."/>
            <person name="Zimmer A.D."/>
            <person name="Quatrano R.S."/>
            <person name="Mayer K.F.X."/>
            <person name="Goodstein D."/>
            <person name="Casacuberta J.M."/>
            <person name="Vandepoele K."/>
            <person name="Reski R."/>
            <person name="Cuming A.C."/>
            <person name="Tuskan G.A."/>
            <person name="Maumus F."/>
            <person name="Salse J."/>
            <person name="Schmutz J."/>
            <person name="Rensing S.A."/>
        </authorList>
    </citation>
    <scope>NUCLEOTIDE SEQUENCE [LARGE SCALE GENOMIC DNA]</scope>
    <source>
        <strain evidence="3 4">cv. Gransden 2004</strain>
    </source>
</reference>
<feature type="compositionally biased region" description="Polar residues" evidence="1">
    <location>
        <begin position="117"/>
        <end position="147"/>
    </location>
</feature>
<protein>
    <submittedName>
        <fullName evidence="2 3">Uncharacterized protein</fullName>
    </submittedName>
</protein>
<organism evidence="2">
    <name type="scientific">Physcomitrium patens</name>
    <name type="common">Spreading-leaved earth moss</name>
    <name type="synonym">Physcomitrella patens</name>
    <dbReference type="NCBI Taxonomy" id="3218"/>
    <lineage>
        <taxon>Eukaryota</taxon>
        <taxon>Viridiplantae</taxon>
        <taxon>Streptophyta</taxon>
        <taxon>Embryophyta</taxon>
        <taxon>Bryophyta</taxon>
        <taxon>Bryophytina</taxon>
        <taxon>Bryopsida</taxon>
        <taxon>Funariidae</taxon>
        <taxon>Funariales</taxon>
        <taxon>Funariaceae</taxon>
        <taxon>Physcomitrium</taxon>
    </lineage>
</organism>
<reference evidence="3" key="3">
    <citation type="submission" date="2020-12" db="UniProtKB">
        <authorList>
            <consortium name="EnsemblPlants"/>
        </authorList>
    </citation>
    <scope>IDENTIFICATION</scope>
</reference>
<feature type="region of interest" description="Disordered" evidence="1">
    <location>
        <begin position="117"/>
        <end position="167"/>
    </location>
</feature>
<reference evidence="2 4" key="1">
    <citation type="journal article" date="2008" name="Science">
        <title>The Physcomitrella genome reveals evolutionary insights into the conquest of land by plants.</title>
        <authorList>
            <person name="Rensing S."/>
            <person name="Lang D."/>
            <person name="Zimmer A."/>
            <person name="Terry A."/>
            <person name="Salamov A."/>
            <person name="Shapiro H."/>
            <person name="Nishiyama T."/>
            <person name="Perroud P.-F."/>
            <person name="Lindquist E."/>
            <person name="Kamisugi Y."/>
            <person name="Tanahashi T."/>
            <person name="Sakakibara K."/>
            <person name="Fujita T."/>
            <person name="Oishi K."/>
            <person name="Shin-I T."/>
            <person name="Kuroki Y."/>
            <person name="Toyoda A."/>
            <person name="Suzuki Y."/>
            <person name="Hashimoto A."/>
            <person name="Yamaguchi K."/>
            <person name="Sugano A."/>
            <person name="Kohara Y."/>
            <person name="Fujiyama A."/>
            <person name="Anterola A."/>
            <person name="Aoki S."/>
            <person name="Ashton N."/>
            <person name="Barbazuk W.B."/>
            <person name="Barker E."/>
            <person name="Bennetzen J."/>
            <person name="Bezanilla M."/>
            <person name="Blankenship R."/>
            <person name="Cho S.H."/>
            <person name="Dutcher S."/>
            <person name="Estelle M."/>
            <person name="Fawcett J.A."/>
            <person name="Gundlach H."/>
            <person name="Hanada K."/>
            <person name="Heyl A."/>
            <person name="Hicks K.A."/>
            <person name="Hugh J."/>
            <person name="Lohr M."/>
            <person name="Mayer K."/>
            <person name="Melkozernov A."/>
            <person name="Murata T."/>
            <person name="Nelson D."/>
            <person name="Pils B."/>
            <person name="Prigge M."/>
            <person name="Reiss B."/>
            <person name="Renner T."/>
            <person name="Rombauts S."/>
            <person name="Rushton P."/>
            <person name="Sanderfoot A."/>
            <person name="Schween G."/>
            <person name="Shiu S.-H."/>
            <person name="Stueber K."/>
            <person name="Theodoulou F.L."/>
            <person name="Tu H."/>
            <person name="Van de Peer Y."/>
            <person name="Verrier P.J."/>
            <person name="Waters E."/>
            <person name="Wood A."/>
            <person name="Yang L."/>
            <person name="Cove D."/>
            <person name="Cuming A."/>
            <person name="Hasebe M."/>
            <person name="Lucas S."/>
            <person name="Mishler D.B."/>
            <person name="Reski R."/>
            <person name="Grigoriev I."/>
            <person name="Quatrano R.S."/>
            <person name="Boore J.L."/>
        </authorList>
    </citation>
    <scope>NUCLEOTIDE SEQUENCE [LARGE SCALE GENOMIC DNA]</scope>
    <source>
        <strain evidence="3 4">cv. Gransden 2004</strain>
    </source>
</reference>
<dbReference type="EnsemblPlants" id="Pp3c19_3019V3.1">
    <property type="protein sequence ID" value="PAC:32939134.CDS.1"/>
    <property type="gene ID" value="Pp3c19_3019"/>
</dbReference>
<keyword evidence="4" id="KW-1185">Reference proteome</keyword>
<dbReference type="InParanoid" id="A0A2K1IWZ6"/>
<evidence type="ECO:0000313" key="4">
    <source>
        <dbReference type="Proteomes" id="UP000006727"/>
    </source>
</evidence>
<proteinExistence type="predicted"/>
<evidence type="ECO:0000313" key="2">
    <source>
        <dbReference type="EMBL" id="PNR33794.1"/>
    </source>
</evidence>
<sequence length="167" mass="18149">MQPLLCGDHNALHRLSNSFVTLQQTITTVASPPVPPAQRRHLQLATINLLHCAAHTTPDSLPPISAQQNSSISSFGITPHPAETVYCSIVSGHRSDFSTNYFSQSLTRTLNMSYINNQKYPSTSTTNARQPAKNTTPTNPHSASPHPQENPHDPKTSSPPMHLPSSP</sequence>
<name>A0A2K1IWZ6_PHYPA</name>
<accession>A0A2K1IWZ6</accession>
<dbReference type="EMBL" id="ABEU02000019">
    <property type="protein sequence ID" value="PNR33794.1"/>
    <property type="molecule type" value="Genomic_DNA"/>
</dbReference>
<gene>
    <name evidence="2" type="ORF">PHYPA_023610</name>
</gene>
<dbReference type="AlphaFoldDB" id="A0A2K1IWZ6"/>
<evidence type="ECO:0000313" key="3">
    <source>
        <dbReference type="EnsemblPlants" id="PAC:32939134.CDS.1"/>
    </source>
</evidence>
<evidence type="ECO:0000256" key="1">
    <source>
        <dbReference type="SAM" id="MobiDB-lite"/>
    </source>
</evidence>
<dbReference type="Gramene" id="Pp3c19_3019V3.1">
    <property type="protein sequence ID" value="PAC:32939134.CDS.1"/>
    <property type="gene ID" value="Pp3c19_3019"/>
</dbReference>
<dbReference type="Proteomes" id="UP000006727">
    <property type="component" value="Chromosome 19"/>
</dbReference>